<dbReference type="AlphaFoldDB" id="A0AAU8AA48"/>
<dbReference type="RefSeq" id="WP_079547312.1">
    <property type="nucleotide sequence ID" value="NZ_CP117826.1"/>
</dbReference>
<proteinExistence type="predicted"/>
<evidence type="ECO:0008006" key="2">
    <source>
        <dbReference type="Google" id="ProtNLM"/>
    </source>
</evidence>
<dbReference type="PANTHER" id="PTHR43169:SF2">
    <property type="entry name" value="NAD_GMP SYNTHASE DOMAIN-CONTAINING PROTEIN"/>
    <property type="match status" value="1"/>
</dbReference>
<dbReference type="InterPro" id="IPR052188">
    <property type="entry name" value="Ni-pincer_cofactor_biosynth"/>
</dbReference>
<dbReference type="EMBL" id="CP117826">
    <property type="protein sequence ID" value="XCC62894.1"/>
    <property type="molecule type" value="Genomic_DNA"/>
</dbReference>
<accession>A0AAU8AA48</accession>
<name>A0AAU8AA48_9FIRM</name>
<dbReference type="InterPro" id="IPR014729">
    <property type="entry name" value="Rossmann-like_a/b/a_fold"/>
</dbReference>
<dbReference type="PANTHER" id="PTHR43169">
    <property type="entry name" value="EXSB FAMILY PROTEIN"/>
    <property type="match status" value="1"/>
</dbReference>
<gene>
    <name evidence="1" type="ORF">PUP29_02945</name>
</gene>
<sequence>MTAQKKFSRLVRLIYELDHVAVAFSGGIKSSLLLCAAQEAHGRDVWALTVNAAFFTKEDLYCVHEVLEDYKLNDARIPVYVLQEQAVSRNGRERCKVCSGMMSAELARYAEQVGAEVLLDGCLKGGKSCIALQRSEKLECRSPFIELGYDMQDICDMLQAVGRGYYIRKPAGCLADRFAPEEYLTAEKLDFVEEAEVFIRKFAGKERRLYFTDWNVIVYTKKDLLEAEKESIGAELRKRGAKNVMFASLQEDGEERCL</sequence>
<dbReference type="SUPFAM" id="SSF52402">
    <property type="entry name" value="Adenine nucleotide alpha hydrolases-like"/>
    <property type="match status" value="1"/>
</dbReference>
<evidence type="ECO:0000313" key="1">
    <source>
        <dbReference type="EMBL" id="XCC62894.1"/>
    </source>
</evidence>
<reference evidence="1" key="1">
    <citation type="submission" date="2023-02" db="EMBL/GenBank/DDBJ databases">
        <title>Gut commensal Christensenella minuta modulates host metabolism via a new class of secondary bile acids.</title>
        <authorList>
            <person name="Liu C."/>
        </authorList>
    </citation>
    <scope>NUCLEOTIDE SEQUENCE</scope>
    <source>
        <strain evidence="1">CA70</strain>
    </source>
</reference>
<protein>
    <recommendedName>
        <fullName evidence="2">ATP-dependent sacrificial sulfur transferase LarE</fullName>
    </recommendedName>
</protein>
<dbReference type="Gene3D" id="3.40.50.620">
    <property type="entry name" value="HUPs"/>
    <property type="match status" value="1"/>
</dbReference>
<organism evidence="1">
    <name type="scientific">Christensenella massiliensis</name>
    <dbReference type="NCBI Taxonomy" id="1805714"/>
    <lineage>
        <taxon>Bacteria</taxon>
        <taxon>Bacillati</taxon>
        <taxon>Bacillota</taxon>
        <taxon>Clostridia</taxon>
        <taxon>Christensenellales</taxon>
        <taxon>Christensenellaceae</taxon>
        <taxon>Christensenella</taxon>
    </lineage>
</organism>